<dbReference type="InterPro" id="IPR057246">
    <property type="entry name" value="CARBOXYPEPT_ZN_1"/>
</dbReference>
<dbReference type="PROSITE" id="PS52035">
    <property type="entry name" value="PEPTIDASE_M14"/>
    <property type="match status" value="1"/>
</dbReference>
<dbReference type="PANTHER" id="PTHR11705:SF143">
    <property type="entry name" value="SLL0236 PROTEIN"/>
    <property type="match status" value="1"/>
</dbReference>
<dbReference type="InterPro" id="IPR000834">
    <property type="entry name" value="Peptidase_M14"/>
</dbReference>
<comment type="similarity">
    <text evidence="3 14">Belongs to the peptidase M14 family.</text>
</comment>
<keyword evidence="4" id="KW-0121">Carboxypeptidase</keyword>
<evidence type="ECO:0000313" key="17">
    <source>
        <dbReference type="EMBL" id="TFK98009.1"/>
    </source>
</evidence>
<evidence type="ECO:0000256" key="6">
    <source>
        <dbReference type="ARBA" id="ARBA00022723"/>
    </source>
</evidence>
<keyword evidence="8" id="KW-0378">Hydrolase</keyword>
<keyword evidence="9" id="KW-0862">Zinc</keyword>
<dbReference type="Gene3D" id="3.30.70.340">
    <property type="entry name" value="Metallocarboxypeptidase-like"/>
    <property type="match status" value="1"/>
</dbReference>
<dbReference type="OrthoDB" id="3626597at2759"/>
<feature type="signal peptide" evidence="15">
    <location>
        <begin position="1"/>
        <end position="19"/>
    </location>
</feature>
<dbReference type="SMART" id="SM00631">
    <property type="entry name" value="Zn_pept"/>
    <property type="match status" value="1"/>
</dbReference>
<evidence type="ECO:0000256" key="11">
    <source>
        <dbReference type="ARBA" id="ARBA00023049"/>
    </source>
</evidence>
<dbReference type="FunFam" id="3.40.630.10:FF:000084">
    <property type="entry name" value="Carboxypeptidase B2"/>
    <property type="match status" value="1"/>
</dbReference>
<dbReference type="SUPFAM" id="SSF54897">
    <property type="entry name" value="Protease propeptides/inhibitors"/>
    <property type="match status" value="1"/>
</dbReference>
<evidence type="ECO:0000256" key="3">
    <source>
        <dbReference type="ARBA" id="ARBA00005988"/>
    </source>
</evidence>
<evidence type="ECO:0000259" key="16">
    <source>
        <dbReference type="PROSITE" id="PS52035"/>
    </source>
</evidence>
<name>A0A5C3QAE5_9AGAR</name>
<sequence>MRFLSALTVLAATAIHVAALVTRASEATYDGVKVLRVPLHGEAEVAKMEALIKDLDLDTWSDFIVASAPVDVLVPSAQAAAFDAAFKDYTVIHEDLGAAIKEESEGLVSNARLAKGSAASLADLTWFNAYHPFAEHPTFLSELQAQYPTNSELLTAGTSLEGRPIRGIHLWGSGGKGVKPAVVFYGTLHAREWISTPTVEYILYQLMSSTATDVKTLLNTYDFYIFPVVNPDGFTFSQTTTRLWRKDRSRPPSGSSCYGVDLNRNWNIRWSTTGGASTSPCDDTYKGPSVASTTEVKALQAFSQNLMSRTGIKLFIDFHAYGQLFLYPTGYSCTPHPNSSYYQNLGNTFDRAVRASRGTTYSVEQACTLYLTTGASDDWHYGTLNVTNAFTVELPSRSSFVLPASSILPVAQETWPGVLALLKAL</sequence>
<evidence type="ECO:0000256" key="4">
    <source>
        <dbReference type="ARBA" id="ARBA00022645"/>
    </source>
</evidence>
<dbReference type="CDD" id="cd03860">
    <property type="entry name" value="M14_CP_A-B_like"/>
    <property type="match status" value="1"/>
</dbReference>
<keyword evidence="12" id="KW-0865">Zymogen</keyword>
<feature type="chain" id="PRO_5022853060" description="Peptidase M14 domain-containing protein" evidence="15">
    <location>
        <begin position="20"/>
        <end position="425"/>
    </location>
</feature>
<protein>
    <recommendedName>
        <fullName evidence="16">Peptidase M14 domain-containing protein</fullName>
    </recommendedName>
</protein>
<dbReference type="STRING" id="1884261.A0A5C3QAE5"/>
<evidence type="ECO:0000256" key="14">
    <source>
        <dbReference type="PROSITE-ProRule" id="PRU01379"/>
    </source>
</evidence>
<comment type="cofactor">
    <cofactor evidence="1">
        <name>Zn(2+)</name>
        <dbReference type="ChEBI" id="CHEBI:29105"/>
    </cofactor>
</comment>
<dbReference type="EMBL" id="ML178843">
    <property type="protein sequence ID" value="TFK98009.1"/>
    <property type="molecule type" value="Genomic_DNA"/>
</dbReference>
<evidence type="ECO:0000256" key="12">
    <source>
        <dbReference type="ARBA" id="ARBA00023145"/>
    </source>
</evidence>
<dbReference type="GO" id="GO:0004181">
    <property type="term" value="F:metallocarboxypeptidase activity"/>
    <property type="evidence" value="ECO:0007669"/>
    <property type="project" value="InterPro"/>
</dbReference>
<feature type="active site" description="Proton donor/acceptor" evidence="14">
    <location>
        <position position="393"/>
    </location>
</feature>
<dbReference type="AlphaFoldDB" id="A0A5C3QAE5"/>
<evidence type="ECO:0000256" key="8">
    <source>
        <dbReference type="ARBA" id="ARBA00022801"/>
    </source>
</evidence>
<accession>A0A5C3QAE5</accession>
<dbReference type="Proteomes" id="UP000305067">
    <property type="component" value="Unassembled WGS sequence"/>
</dbReference>
<evidence type="ECO:0000256" key="1">
    <source>
        <dbReference type="ARBA" id="ARBA00001947"/>
    </source>
</evidence>
<evidence type="ECO:0000256" key="2">
    <source>
        <dbReference type="ARBA" id="ARBA00003091"/>
    </source>
</evidence>
<evidence type="ECO:0000256" key="15">
    <source>
        <dbReference type="SAM" id="SignalP"/>
    </source>
</evidence>
<dbReference type="Gene3D" id="3.40.630.10">
    <property type="entry name" value="Zn peptidases"/>
    <property type="match status" value="1"/>
</dbReference>
<dbReference type="GO" id="GO:0005615">
    <property type="term" value="C:extracellular space"/>
    <property type="evidence" value="ECO:0007669"/>
    <property type="project" value="TreeGrafter"/>
</dbReference>
<evidence type="ECO:0000256" key="9">
    <source>
        <dbReference type="ARBA" id="ARBA00022833"/>
    </source>
</evidence>
<proteinExistence type="inferred from homology"/>
<dbReference type="Pfam" id="PF00246">
    <property type="entry name" value="Peptidase_M14"/>
    <property type="match status" value="1"/>
</dbReference>
<keyword evidence="7 15" id="KW-0732">Signal</keyword>
<reference evidence="17 18" key="1">
    <citation type="journal article" date="2019" name="Nat. Ecol. Evol.">
        <title>Megaphylogeny resolves global patterns of mushroom evolution.</title>
        <authorList>
            <person name="Varga T."/>
            <person name="Krizsan K."/>
            <person name="Foldi C."/>
            <person name="Dima B."/>
            <person name="Sanchez-Garcia M."/>
            <person name="Sanchez-Ramirez S."/>
            <person name="Szollosi G.J."/>
            <person name="Szarkandi J.G."/>
            <person name="Papp V."/>
            <person name="Albert L."/>
            <person name="Andreopoulos W."/>
            <person name="Angelini C."/>
            <person name="Antonin V."/>
            <person name="Barry K.W."/>
            <person name="Bougher N.L."/>
            <person name="Buchanan P."/>
            <person name="Buyck B."/>
            <person name="Bense V."/>
            <person name="Catcheside P."/>
            <person name="Chovatia M."/>
            <person name="Cooper J."/>
            <person name="Damon W."/>
            <person name="Desjardin D."/>
            <person name="Finy P."/>
            <person name="Geml J."/>
            <person name="Haridas S."/>
            <person name="Hughes K."/>
            <person name="Justo A."/>
            <person name="Karasinski D."/>
            <person name="Kautmanova I."/>
            <person name="Kiss B."/>
            <person name="Kocsube S."/>
            <person name="Kotiranta H."/>
            <person name="LaButti K.M."/>
            <person name="Lechner B.E."/>
            <person name="Liimatainen K."/>
            <person name="Lipzen A."/>
            <person name="Lukacs Z."/>
            <person name="Mihaltcheva S."/>
            <person name="Morgado L.N."/>
            <person name="Niskanen T."/>
            <person name="Noordeloos M.E."/>
            <person name="Ohm R.A."/>
            <person name="Ortiz-Santana B."/>
            <person name="Ovrebo C."/>
            <person name="Racz N."/>
            <person name="Riley R."/>
            <person name="Savchenko A."/>
            <person name="Shiryaev A."/>
            <person name="Soop K."/>
            <person name="Spirin V."/>
            <person name="Szebenyi C."/>
            <person name="Tomsovsky M."/>
            <person name="Tulloss R.E."/>
            <person name="Uehling J."/>
            <person name="Grigoriev I.V."/>
            <person name="Vagvolgyi C."/>
            <person name="Papp T."/>
            <person name="Martin F.M."/>
            <person name="Miettinen O."/>
            <person name="Hibbett D.S."/>
            <person name="Nagy L.G."/>
        </authorList>
    </citation>
    <scope>NUCLEOTIDE SEQUENCE [LARGE SCALE GENOMIC DNA]</scope>
    <source>
        <strain evidence="17 18">CBS 309.79</strain>
    </source>
</reference>
<evidence type="ECO:0000256" key="10">
    <source>
        <dbReference type="ARBA" id="ARBA00023026"/>
    </source>
</evidence>
<keyword evidence="13" id="KW-1015">Disulfide bond</keyword>
<comment type="function">
    <text evidence="2">Extracellular metalloprotease that contributes to pathogenicity.</text>
</comment>
<dbReference type="InterPro" id="IPR003146">
    <property type="entry name" value="M14A_act_pep"/>
</dbReference>
<keyword evidence="5" id="KW-0645">Protease</keyword>
<evidence type="ECO:0000313" key="18">
    <source>
        <dbReference type="Proteomes" id="UP000305067"/>
    </source>
</evidence>
<keyword evidence="11" id="KW-0482">Metalloprotease</keyword>
<dbReference type="PROSITE" id="PS00132">
    <property type="entry name" value="CARBOXYPEPT_ZN_1"/>
    <property type="match status" value="1"/>
</dbReference>
<dbReference type="InterPro" id="IPR036990">
    <property type="entry name" value="M14A-like_propep"/>
</dbReference>
<dbReference type="PANTHER" id="PTHR11705">
    <property type="entry name" value="PROTEASE FAMILY M14 CARBOXYPEPTIDASE A,B"/>
    <property type="match status" value="1"/>
</dbReference>
<evidence type="ECO:0000256" key="7">
    <source>
        <dbReference type="ARBA" id="ARBA00022729"/>
    </source>
</evidence>
<feature type="domain" description="Peptidase M14" evidence="16">
    <location>
        <begin position="129"/>
        <end position="425"/>
    </location>
</feature>
<evidence type="ECO:0000256" key="5">
    <source>
        <dbReference type="ARBA" id="ARBA00022670"/>
    </source>
</evidence>
<dbReference type="PRINTS" id="PR00765">
    <property type="entry name" value="CRBOXYPTASEA"/>
</dbReference>
<dbReference type="GO" id="GO:0008270">
    <property type="term" value="F:zinc ion binding"/>
    <property type="evidence" value="ECO:0007669"/>
    <property type="project" value="InterPro"/>
</dbReference>
<evidence type="ECO:0000256" key="13">
    <source>
        <dbReference type="ARBA" id="ARBA00023157"/>
    </source>
</evidence>
<gene>
    <name evidence="17" type="ORF">BDV98DRAFT_553550</name>
</gene>
<dbReference type="GO" id="GO:0006508">
    <property type="term" value="P:proteolysis"/>
    <property type="evidence" value="ECO:0007669"/>
    <property type="project" value="UniProtKB-KW"/>
</dbReference>
<keyword evidence="10" id="KW-0843">Virulence</keyword>
<dbReference type="Pfam" id="PF02244">
    <property type="entry name" value="Propep_M14"/>
    <property type="match status" value="1"/>
</dbReference>
<organism evidence="17 18">
    <name type="scientific">Pterulicium gracile</name>
    <dbReference type="NCBI Taxonomy" id="1884261"/>
    <lineage>
        <taxon>Eukaryota</taxon>
        <taxon>Fungi</taxon>
        <taxon>Dikarya</taxon>
        <taxon>Basidiomycota</taxon>
        <taxon>Agaricomycotina</taxon>
        <taxon>Agaricomycetes</taxon>
        <taxon>Agaricomycetidae</taxon>
        <taxon>Agaricales</taxon>
        <taxon>Pleurotineae</taxon>
        <taxon>Pterulaceae</taxon>
        <taxon>Pterulicium</taxon>
    </lineage>
</organism>
<dbReference type="SUPFAM" id="SSF53187">
    <property type="entry name" value="Zn-dependent exopeptidases"/>
    <property type="match status" value="1"/>
</dbReference>
<keyword evidence="6" id="KW-0479">Metal-binding</keyword>
<keyword evidence="18" id="KW-1185">Reference proteome</keyword>